<evidence type="ECO:0000256" key="1">
    <source>
        <dbReference type="ARBA" id="ARBA00006484"/>
    </source>
</evidence>
<dbReference type="PANTHER" id="PTHR44252:SF3">
    <property type="entry name" value="D-ERYTHRULOSE REDUCTASE-RELATED"/>
    <property type="match status" value="1"/>
</dbReference>
<evidence type="ECO:0000256" key="3">
    <source>
        <dbReference type="ARBA" id="ARBA00022857"/>
    </source>
</evidence>
<dbReference type="InterPro" id="IPR051737">
    <property type="entry name" value="L-xylulose/Carbonyl_redctase"/>
</dbReference>
<dbReference type="Proteomes" id="UP000002630">
    <property type="component" value="Linkage Group LG17"/>
</dbReference>
<dbReference type="InterPro" id="IPR036291">
    <property type="entry name" value="NAD(P)-bd_dom_sf"/>
</dbReference>
<dbReference type="GO" id="GO:0004090">
    <property type="term" value="F:carbonyl reductase (NADPH) activity"/>
    <property type="evidence" value="ECO:0007669"/>
    <property type="project" value="TreeGrafter"/>
</dbReference>
<dbReference type="PROSITE" id="PS00061">
    <property type="entry name" value="ADH_SHORT"/>
    <property type="match status" value="1"/>
</dbReference>
<dbReference type="PANTHER" id="PTHR44252">
    <property type="entry name" value="D-ERYTHRULOSE REDUCTASE"/>
    <property type="match status" value="1"/>
</dbReference>
<protein>
    <submittedName>
        <fullName evidence="4">Short-chain dehydrogenase</fullName>
    </submittedName>
</protein>
<dbReference type="OrthoDB" id="1274115at2759"/>
<reference evidence="4 5" key="1">
    <citation type="journal article" date="2010" name="Nature">
        <title>The Ectocarpus genome and the independent evolution of multicellularity in brown algae.</title>
        <authorList>
            <person name="Cock J.M."/>
            <person name="Sterck L."/>
            <person name="Rouze P."/>
            <person name="Scornet D."/>
            <person name="Allen A.E."/>
            <person name="Amoutzias G."/>
            <person name="Anthouard V."/>
            <person name="Artiguenave F."/>
            <person name="Aury J.M."/>
            <person name="Badger J.H."/>
            <person name="Beszteri B."/>
            <person name="Billiau K."/>
            <person name="Bonnet E."/>
            <person name="Bothwell J.H."/>
            <person name="Bowler C."/>
            <person name="Boyen C."/>
            <person name="Brownlee C."/>
            <person name="Carrano C.J."/>
            <person name="Charrier B."/>
            <person name="Cho G.Y."/>
            <person name="Coelho S.M."/>
            <person name="Collen J."/>
            <person name="Corre E."/>
            <person name="Da Silva C."/>
            <person name="Delage L."/>
            <person name="Delaroque N."/>
            <person name="Dittami S.M."/>
            <person name="Doulbeau S."/>
            <person name="Elias M."/>
            <person name="Farnham G."/>
            <person name="Gachon C.M."/>
            <person name="Gschloessl B."/>
            <person name="Heesch S."/>
            <person name="Jabbari K."/>
            <person name="Jubin C."/>
            <person name="Kawai H."/>
            <person name="Kimura K."/>
            <person name="Kloareg B."/>
            <person name="Kupper F.C."/>
            <person name="Lang D."/>
            <person name="Le Bail A."/>
            <person name="Leblanc C."/>
            <person name="Lerouge P."/>
            <person name="Lohr M."/>
            <person name="Lopez P.J."/>
            <person name="Martens C."/>
            <person name="Maumus F."/>
            <person name="Michel G."/>
            <person name="Miranda-Saavedra D."/>
            <person name="Morales J."/>
            <person name="Moreau H."/>
            <person name="Motomura T."/>
            <person name="Nagasato C."/>
            <person name="Napoli C.A."/>
            <person name="Nelson D.R."/>
            <person name="Nyvall-Collen P."/>
            <person name="Peters A.F."/>
            <person name="Pommier C."/>
            <person name="Potin P."/>
            <person name="Poulain J."/>
            <person name="Quesneville H."/>
            <person name="Read B."/>
            <person name="Rensing S.A."/>
            <person name="Ritter A."/>
            <person name="Rousvoal S."/>
            <person name="Samanta M."/>
            <person name="Samson G."/>
            <person name="Schroeder D.C."/>
            <person name="Segurens B."/>
            <person name="Strittmatter M."/>
            <person name="Tonon T."/>
            <person name="Tregear J.W."/>
            <person name="Valentin K."/>
            <person name="von Dassow P."/>
            <person name="Yamagishi T."/>
            <person name="Van de Peer Y."/>
            <person name="Wincker P."/>
        </authorList>
    </citation>
    <scope>NUCLEOTIDE SEQUENCE [LARGE SCALE GENOMIC DNA]</scope>
    <source>
        <strain evidence="5">Ec32 / CCAP1310/4</strain>
    </source>
</reference>
<dbReference type="AlphaFoldDB" id="D7G8H3"/>
<organism evidence="4 5">
    <name type="scientific">Ectocarpus siliculosus</name>
    <name type="common">Brown alga</name>
    <name type="synonym">Conferva siliculosa</name>
    <dbReference type="NCBI Taxonomy" id="2880"/>
    <lineage>
        <taxon>Eukaryota</taxon>
        <taxon>Sar</taxon>
        <taxon>Stramenopiles</taxon>
        <taxon>Ochrophyta</taxon>
        <taxon>PX clade</taxon>
        <taxon>Phaeophyceae</taxon>
        <taxon>Ectocarpales</taxon>
        <taxon>Ectocarpaceae</taxon>
        <taxon>Ectocarpus</taxon>
    </lineage>
</organism>
<keyword evidence="3" id="KW-0521">NADP</keyword>
<dbReference type="GO" id="GO:0005997">
    <property type="term" value="P:xylulose metabolic process"/>
    <property type="evidence" value="ECO:0007669"/>
    <property type="project" value="TreeGrafter"/>
</dbReference>
<comment type="subunit">
    <text evidence="2">Homotetramer.</text>
</comment>
<dbReference type="FunFam" id="3.40.50.720:FF:000084">
    <property type="entry name" value="Short-chain dehydrogenase reductase"/>
    <property type="match status" value="1"/>
</dbReference>
<sequence>MPAGREAPAEPSFPWRSDMLAGKTAIVTGGSAGIGAAITIALLQAGASVAVLARSRSKYDKLVPVLEERKLPVDKTTFISIDLSSTDAIRKATVEANEWAGGCADILVNNAGVATIAPILEASVEDWDWTMNVNVRAPFIMAQECAKRMIARGKGGKIVSVSSTASLFALHDHAAYCTSKAAINGLTQVMSAEWSKHDINCNTVGPTIVLTDMGAKAWGDPTKGDPMIDRTPLGRFAEPWEMAHGVVYLVSPSSSQMCGQMLLLDGGITTTGTPCGT</sequence>
<dbReference type="EMBL" id="FN649742">
    <property type="protein sequence ID" value="CBJ28018.1"/>
    <property type="molecule type" value="Genomic_DNA"/>
</dbReference>
<dbReference type="InterPro" id="IPR020904">
    <property type="entry name" value="Sc_DH/Rdtase_CS"/>
</dbReference>
<gene>
    <name evidence="4" type="ORF">Esi_0089_0063</name>
</gene>
<dbReference type="Gene3D" id="3.40.50.720">
    <property type="entry name" value="NAD(P)-binding Rossmann-like Domain"/>
    <property type="match status" value="1"/>
</dbReference>
<comment type="similarity">
    <text evidence="1">Belongs to the short-chain dehydrogenases/reductases (SDR) family.</text>
</comment>
<proteinExistence type="inferred from homology"/>
<dbReference type="SUPFAM" id="SSF51735">
    <property type="entry name" value="NAD(P)-binding Rossmann-fold domains"/>
    <property type="match status" value="1"/>
</dbReference>
<keyword evidence="5" id="KW-1185">Reference proteome</keyword>
<dbReference type="PRINTS" id="PR00081">
    <property type="entry name" value="GDHRDH"/>
</dbReference>
<dbReference type="OMA" id="EYACTWS"/>
<evidence type="ECO:0000256" key="2">
    <source>
        <dbReference type="ARBA" id="ARBA00011881"/>
    </source>
</evidence>
<dbReference type="InterPro" id="IPR002347">
    <property type="entry name" value="SDR_fam"/>
</dbReference>
<dbReference type="eggNOG" id="KOG1207">
    <property type="taxonomic scope" value="Eukaryota"/>
</dbReference>
<dbReference type="GO" id="GO:0006006">
    <property type="term" value="P:glucose metabolic process"/>
    <property type="evidence" value="ECO:0007669"/>
    <property type="project" value="TreeGrafter"/>
</dbReference>
<evidence type="ECO:0000313" key="4">
    <source>
        <dbReference type="EMBL" id="CBJ28018.1"/>
    </source>
</evidence>
<evidence type="ECO:0000313" key="5">
    <source>
        <dbReference type="Proteomes" id="UP000002630"/>
    </source>
</evidence>
<dbReference type="EMBL" id="FN649127">
    <property type="protein sequence ID" value="CBJ28018.1"/>
    <property type="molecule type" value="Genomic_DNA"/>
</dbReference>
<dbReference type="InParanoid" id="D7G8H3"/>
<dbReference type="GO" id="GO:0050038">
    <property type="term" value="F:L-xylulose reductase (NADPH) activity"/>
    <property type="evidence" value="ECO:0007669"/>
    <property type="project" value="TreeGrafter"/>
</dbReference>
<accession>D7G8H3</accession>
<dbReference type="PRINTS" id="PR00080">
    <property type="entry name" value="SDRFAMILY"/>
</dbReference>
<name>D7G8H3_ECTSI</name>
<dbReference type="STRING" id="2880.D7G8H3"/>
<dbReference type="Pfam" id="PF13561">
    <property type="entry name" value="adh_short_C2"/>
    <property type="match status" value="1"/>
</dbReference>